<organism evidence="3 4">
    <name type="scientific">Oceanimonas baumannii</name>
    <dbReference type="NCBI Taxonomy" id="129578"/>
    <lineage>
        <taxon>Bacteria</taxon>
        <taxon>Pseudomonadati</taxon>
        <taxon>Pseudomonadota</taxon>
        <taxon>Gammaproteobacteria</taxon>
        <taxon>Aeromonadales</taxon>
        <taxon>Aeromonadaceae</taxon>
        <taxon>Oceanimonas</taxon>
    </lineage>
</organism>
<name>A0ABY2EUJ0_9GAMM</name>
<evidence type="ECO:0000313" key="4">
    <source>
        <dbReference type="Proteomes" id="UP000295058"/>
    </source>
</evidence>
<evidence type="ECO:0000259" key="2">
    <source>
        <dbReference type="Pfam" id="PF01266"/>
    </source>
</evidence>
<dbReference type="InterPro" id="IPR006076">
    <property type="entry name" value="FAD-dep_OxRdtase"/>
</dbReference>
<dbReference type="PANTHER" id="PTHR13847:SF281">
    <property type="entry name" value="FAD DEPENDENT OXIDOREDUCTASE DOMAIN-CONTAINING PROTEIN"/>
    <property type="match status" value="1"/>
</dbReference>
<dbReference type="Gene3D" id="3.30.9.10">
    <property type="entry name" value="D-Amino Acid Oxidase, subunit A, domain 2"/>
    <property type="match status" value="1"/>
</dbReference>
<reference evidence="3 4" key="1">
    <citation type="submission" date="2019-03" db="EMBL/GenBank/DDBJ databases">
        <title>Genomic Encyclopedia of Archaeal and Bacterial Type Strains, Phase II (KMG-II): from individual species to whole genera.</title>
        <authorList>
            <person name="Goeker M."/>
        </authorList>
    </citation>
    <scope>NUCLEOTIDE SEQUENCE [LARGE SCALE GENOMIC DNA]</scope>
    <source>
        <strain evidence="3 4">DSM 15594</strain>
    </source>
</reference>
<evidence type="ECO:0000313" key="3">
    <source>
        <dbReference type="EMBL" id="TDW54397.1"/>
    </source>
</evidence>
<feature type="domain" description="FAD dependent oxidoreductase" evidence="2">
    <location>
        <begin position="34"/>
        <end position="390"/>
    </location>
</feature>
<keyword evidence="1" id="KW-0560">Oxidoreductase</keyword>
<accession>A0ABY2EUJ0</accession>
<protein>
    <submittedName>
        <fullName evidence="3">Glycine/D-amino acid oxidase-like deaminating enzyme</fullName>
    </submittedName>
</protein>
<proteinExistence type="predicted"/>
<dbReference type="EMBL" id="SODO01000020">
    <property type="protein sequence ID" value="TDW54397.1"/>
    <property type="molecule type" value="Genomic_DNA"/>
</dbReference>
<dbReference type="RefSeq" id="WP_208321799.1">
    <property type="nucleotide sequence ID" value="NZ_NQJF01000019.1"/>
</dbReference>
<gene>
    <name evidence="3" type="ORF">LY04_03478</name>
</gene>
<dbReference type="SUPFAM" id="SSF51905">
    <property type="entry name" value="FAD/NAD(P)-binding domain"/>
    <property type="match status" value="1"/>
</dbReference>
<evidence type="ECO:0000256" key="1">
    <source>
        <dbReference type="ARBA" id="ARBA00023002"/>
    </source>
</evidence>
<dbReference type="InterPro" id="IPR036188">
    <property type="entry name" value="FAD/NAD-bd_sf"/>
</dbReference>
<dbReference type="Pfam" id="PF01266">
    <property type="entry name" value="DAO"/>
    <property type="match status" value="1"/>
</dbReference>
<dbReference type="PANTHER" id="PTHR13847">
    <property type="entry name" value="SARCOSINE DEHYDROGENASE-RELATED"/>
    <property type="match status" value="1"/>
</dbReference>
<comment type="caution">
    <text evidence="3">The sequence shown here is derived from an EMBL/GenBank/DDBJ whole genome shotgun (WGS) entry which is preliminary data.</text>
</comment>
<keyword evidence="4" id="KW-1185">Reference proteome</keyword>
<sequence>MSIILPRDDGRCGWFKLLNTARPSRQIHGKQKADMVIVGSGFVGLAAARAYAELRPDHRVILLEALKVGQGASGRNSGFLIDLPHKRDLEFGSLDRKQKIYRLNLEAIADLKKSVHQHGINCGWEEAGKYQVAVGDRGIGFLRNYATLLDNFDYPYQLIEGDPLSEALGTHYYSQAIYTDKCVLVQPAALVNGLADTLPANVELYEEHPVLDIKKQAAQFSVRTQDAVFSTPKVILATNIFAKEFGYLRSRMIPTMTYASMTRPLTAEEMMVFRHEKSWGATPADHGGTTLRLTQDRRLVIRNRYQFVPRYHDNLDARRAVRQGHLDGLQARYPQFDNLTLEYTWGGACALSRNYQAFFGELAPNLLFSGIHQSVGATRGSITGKLLAQLALGQDSESLAHMLEISQTPAVNPPEPFLSMGVKTRMAYARYESASEL</sequence>
<dbReference type="Proteomes" id="UP000295058">
    <property type="component" value="Unassembled WGS sequence"/>
</dbReference>
<dbReference type="Gene3D" id="3.50.50.60">
    <property type="entry name" value="FAD/NAD(P)-binding domain"/>
    <property type="match status" value="1"/>
</dbReference>